<proteinExistence type="predicted"/>
<keyword evidence="1" id="KW-0812">Transmembrane</keyword>
<feature type="transmembrane region" description="Helical" evidence="1">
    <location>
        <begin position="122"/>
        <end position="142"/>
    </location>
</feature>
<reference evidence="2 3" key="1">
    <citation type="submission" date="2022-04" db="EMBL/GenBank/DDBJ databases">
        <title>The arsenic-methylating capacity of Chitinophaga filiformis YT5 during chitin decomposition.</title>
        <authorList>
            <person name="Chen G."/>
            <person name="Liang Y."/>
        </authorList>
    </citation>
    <scope>NUCLEOTIDE SEQUENCE [LARGE SCALE GENOMIC DNA]</scope>
    <source>
        <strain evidence="2 3">YT5</strain>
    </source>
</reference>
<evidence type="ECO:0000313" key="2">
    <source>
        <dbReference type="EMBL" id="UPK68699.1"/>
    </source>
</evidence>
<name>A0ABY4I083_CHIFI</name>
<keyword evidence="1" id="KW-1133">Transmembrane helix</keyword>
<gene>
    <name evidence="2" type="ORF">MYF79_27440</name>
</gene>
<feature type="transmembrane region" description="Helical" evidence="1">
    <location>
        <begin position="93"/>
        <end position="116"/>
    </location>
</feature>
<keyword evidence="3" id="KW-1185">Reference proteome</keyword>
<protein>
    <submittedName>
        <fullName evidence="2">DUF2306 domain-containing protein</fullName>
    </submittedName>
</protein>
<dbReference type="RefSeq" id="WP_247811068.1">
    <property type="nucleotide sequence ID" value="NZ_CP095855.1"/>
</dbReference>
<feature type="transmembrane region" description="Helical" evidence="1">
    <location>
        <begin position="53"/>
        <end position="73"/>
    </location>
</feature>
<dbReference type="EMBL" id="CP095855">
    <property type="protein sequence ID" value="UPK68699.1"/>
    <property type="molecule type" value="Genomic_DNA"/>
</dbReference>
<evidence type="ECO:0000256" key="1">
    <source>
        <dbReference type="SAM" id="Phobius"/>
    </source>
</evidence>
<feature type="transmembrane region" description="Helical" evidence="1">
    <location>
        <begin position="154"/>
        <end position="176"/>
    </location>
</feature>
<dbReference type="Proteomes" id="UP000830198">
    <property type="component" value="Chromosome"/>
</dbReference>
<dbReference type="Pfam" id="PF10067">
    <property type="entry name" value="DUF2306"/>
    <property type="match status" value="1"/>
</dbReference>
<organism evidence="2 3">
    <name type="scientific">Chitinophaga filiformis</name>
    <name type="common">Myxococcus filiformis</name>
    <name type="synonym">Flexibacter filiformis</name>
    <dbReference type="NCBI Taxonomy" id="104663"/>
    <lineage>
        <taxon>Bacteria</taxon>
        <taxon>Pseudomonadati</taxon>
        <taxon>Bacteroidota</taxon>
        <taxon>Chitinophagia</taxon>
        <taxon>Chitinophagales</taxon>
        <taxon>Chitinophagaceae</taxon>
        <taxon>Chitinophaga</taxon>
    </lineage>
</organism>
<evidence type="ECO:0000313" key="3">
    <source>
        <dbReference type="Proteomes" id="UP000830198"/>
    </source>
</evidence>
<keyword evidence="1" id="KW-0472">Membrane</keyword>
<feature type="transmembrane region" description="Helical" evidence="1">
    <location>
        <begin position="12"/>
        <end position="33"/>
    </location>
</feature>
<sequence>MKNLSAAAPSRGISDVLKVMIWAAIVATTWYFMHGADHFLQLTPEALGKYFKLKWVLLLHITAGGGALVLGPLQFWERLRTNNWKLHRIIGTLYLLAILASSTCAVILAFTTAYAINWAYAFSLQVWVSVWISSSFIAWWTVRKRQIKLHKEWMTRSYIVTLAFVISGLAIKLPVVQSLGNFADISPSLFWMGWAVPLYVYEVILSLRQKKAGRAQATMNTHQK</sequence>
<accession>A0ABY4I083</accession>
<dbReference type="InterPro" id="IPR018750">
    <property type="entry name" value="DUF2306_membrane"/>
</dbReference>
<feature type="transmembrane region" description="Helical" evidence="1">
    <location>
        <begin position="188"/>
        <end position="207"/>
    </location>
</feature>